<keyword evidence="12" id="KW-1185">Reference proteome</keyword>
<evidence type="ECO:0000256" key="9">
    <source>
        <dbReference type="SAM" id="MobiDB-lite"/>
    </source>
</evidence>
<dbReference type="GO" id="GO:0043138">
    <property type="term" value="F:3'-5' DNA helicase activity"/>
    <property type="evidence" value="ECO:0000318"/>
    <property type="project" value="GO_Central"/>
</dbReference>
<dbReference type="PhylomeDB" id="E9FUN1"/>
<evidence type="ECO:0000313" key="12">
    <source>
        <dbReference type="Proteomes" id="UP000000305"/>
    </source>
</evidence>
<evidence type="ECO:0000256" key="2">
    <source>
        <dbReference type="ARBA" id="ARBA00022801"/>
    </source>
</evidence>
<evidence type="ECO:0000256" key="7">
    <source>
        <dbReference type="ARBA" id="ARBA00034808"/>
    </source>
</evidence>
<dbReference type="InterPro" id="IPR036047">
    <property type="entry name" value="F-box-like_dom_sf"/>
</dbReference>
<comment type="catalytic activity">
    <reaction evidence="8">
        <text>ATP + H2O = ADP + phosphate + H(+)</text>
        <dbReference type="Rhea" id="RHEA:13065"/>
        <dbReference type="ChEBI" id="CHEBI:15377"/>
        <dbReference type="ChEBI" id="CHEBI:15378"/>
        <dbReference type="ChEBI" id="CHEBI:30616"/>
        <dbReference type="ChEBI" id="CHEBI:43474"/>
        <dbReference type="ChEBI" id="CHEBI:456216"/>
        <dbReference type="EC" id="5.6.2.4"/>
    </reaction>
</comment>
<evidence type="ECO:0000256" key="5">
    <source>
        <dbReference type="ARBA" id="ARBA00023235"/>
    </source>
</evidence>
<name>E9FUN1_DAPPU</name>
<dbReference type="InParanoid" id="E9FUN1"/>
<dbReference type="OrthoDB" id="6340454at2759"/>
<dbReference type="EMBL" id="GL732525">
    <property type="protein sequence ID" value="EFX88761.1"/>
    <property type="molecule type" value="Genomic_DNA"/>
</dbReference>
<evidence type="ECO:0000259" key="10">
    <source>
        <dbReference type="PROSITE" id="PS50181"/>
    </source>
</evidence>
<dbReference type="AlphaFoldDB" id="E9FUN1"/>
<dbReference type="InterPro" id="IPR000212">
    <property type="entry name" value="DNA_helicase_UvrD/REP"/>
</dbReference>
<dbReference type="Pfam" id="PF00646">
    <property type="entry name" value="F-box"/>
    <property type="match status" value="1"/>
</dbReference>
<evidence type="ECO:0000256" key="8">
    <source>
        <dbReference type="ARBA" id="ARBA00048988"/>
    </source>
</evidence>
<dbReference type="GO" id="GO:0003677">
    <property type="term" value="F:DNA binding"/>
    <property type="evidence" value="ECO:0007669"/>
    <property type="project" value="InterPro"/>
</dbReference>
<dbReference type="GO" id="GO:0016787">
    <property type="term" value="F:hydrolase activity"/>
    <property type="evidence" value="ECO:0007669"/>
    <property type="project" value="UniProtKB-KW"/>
</dbReference>
<dbReference type="Pfam" id="PF00580">
    <property type="entry name" value="UvrD-helicase"/>
    <property type="match status" value="1"/>
</dbReference>
<evidence type="ECO:0000256" key="4">
    <source>
        <dbReference type="ARBA" id="ARBA00022840"/>
    </source>
</evidence>
<dbReference type="PANTHER" id="PTHR11070">
    <property type="entry name" value="UVRD / RECB / PCRA DNA HELICASE FAMILY MEMBER"/>
    <property type="match status" value="1"/>
</dbReference>
<sequence>MNNLPIQVLENILAHIPVIDLHKSCVLVCQNWREIICRKKFIPWKKLYLSYSLNVEESIAFLDQFCDSYKITGVQNCLSGLIFYFLEFTGSPVNTMRYLKSHTRFSLAERLVVEQYKTTSLWGITAMICIISNDTWEMYRLFDLLTHSESDFTTMEVMEKFYCLCTLFLYFHRKFGIPAKLHYNLIYALNLFENRWAGAPISQVSYQSSSQQKSSPPPLTHEQSRIVNHRIQKDDLIKIVAFAGSGKTTTLLRFTENNPKTRFLLIVYNRAVSDEAGGKFPRNVTCRTIHQLAYRHIIATGLMKNKKLGNIFPTSLVESHILEKDRRGLKRYQREKLVLDTLNRFWGSADDTISPDHTPTKISSKSSSEDNTPGENVVEDRILTLDDRQKLAADAKKVWSVIKNPNDRRLKLPCDAFLKLWQLEKPNLFETEEVDCVMVDEGQDLNGAMLDIFLSNIGPRIIVGDPHQQIYRWRYAVNALNKVPATHTFYLTQSFRFGPEIGFMANSCLSVLNNVNDKCLVGIDVHDALSDANDQLNHQLQTNGKICYLARTNLALFKKVVEVIGCEFGSSSQKPKISFAGGIQNMGLDLIMDVYNLWRGAYDNITSPFLRNRRLFENFTSFTKYVEATMDMEWGARIAQVTWAKSKTEMYVDAIRRSHVYISDADVVFSTAHKSKGMEWDTVVLLDDFIPTLASGEVSGEEQEERNLLYVAVTRAKRKLIINPACYYTLLAVGDRREKIVDSATYLDAHGPIAICFRCQEVLPGQCKTKSASLVTTPLKIMTLNNEPTVGNRKEGILCCLCAGLNYYAYQKFSCYEHELRQVQVKNDMGHLTFRFLVGPSADEMAAAVPYYVQQRLLMLDGFVQARHLAQQRPPIVVNNREELFPDDDNMFLEGDI</sequence>
<dbReference type="STRING" id="6669.E9FUN1"/>
<evidence type="ECO:0000313" key="11">
    <source>
        <dbReference type="EMBL" id="EFX88761.1"/>
    </source>
</evidence>
<gene>
    <name evidence="11" type="ORF">DAPPUDRAFT_311102</name>
</gene>
<keyword evidence="5" id="KW-0413">Isomerase</keyword>
<keyword evidence="3" id="KW-0347">Helicase</keyword>
<dbReference type="PROSITE" id="PS50181">
    <property type="entry name" value="FBOX"/>
    <property type="match status" value="1"/>
</dbReference>
<dbReference type="EC" id="5.6.2.4" evidence="7"/>
<dbReference type="SUPFAM" id="SSF81383">
    <property type="entry name" value="F-box domain"/>
    <property type="match status" value="1"/>
</dbReference>
<dbReference type="InterPro" id="IPR001810">
    <property type="entry name" value="F-box_dom"/>
</dbReference>
<dbReference type="GO" id="GO:0000724">
    <property type="term" value="P:double-strand break repair via homologous recombination"/>
    <property type="evidence" value="ECO:0000318"/>
    <property type="project" value="GO_Central"/>
</dbReference>
<feature type="domain" description="F-box" evidence="10">
    <location>
        <begin position="1"/>
        <end position="47"/>
    </location>
</feature>
<dbReference type="Pfam" id="PF13361">
    <property type="entry name" value="UvrD_C"/>
    <property type="match status" value="1"/>
</dbReference>
<reference evidence="11 12" key="1">
    <citation type="journal article" date="2011" name="Science">
        <title>The ecoresponsive genome of Daphnia pulex.</title>
        <authorList>
            <person name="Colbourne J.K."/>
            <person name="Pfrender M.E."/>
            <person name="Gilbert D."/>
            <person name="Thomas W.K."/>
            <person name="Tucker A."/>
            <person name="Oakley T.H."/>
            <person name="Tokishita S."/>
            <person name="Aerts A."/>
            <person name="Arnold G.J."/>
            <person name="Basu M.K."/>
            <person name="Bauer D.J."/>
            <person name="Caceres C.E."/>
            <person name="Carmel L."/>
            <person name="Casola C."/>
            <person name="Choi J.H."/>
            <person name="Detter J.C."/>
            <person name="Dong Q."/>
            <person name="Dusheyko S."/>
            <person name="Eads B.D."/>
            <person name="Frohlich T."/>
            <person name="Geiler-Samerotte K.A."/>
            <person name="Gerlach D."/>
            <person name="Hatcher P."/>
            <person name="Jogdeo S."/>
            <person name="Krijgsveld J."/>
            <person name="Kriventseva E.V."/>
            <person name="Kultz D."/>
            <person name="Laforsch C."/>
            <person name="Lindquist E."/>
            <person name="Lopez J."/>
            <person name="Manak J.R."/>
            <person name="Muller J."/>
            <person name="Pangilinan J."/>
            <person name="Patwardhan R.P."/>
            <person name="Pitluck S."/>
            <person name="Pritham E.J."/>
            <person name="Rechtsteiner A."/>
            <person name="Rho M."/>
            <person name="Rogozin I.B."/>
            <person name="Sakarya O."/>
            <person name="Salamov A."/>
            <person name="Schaack S."/>
            <person name="Shapiro H."/>
            <person name="Shiga Y."/>
            <person name="Skalitzky C."/>
            <person name="Smith Z."/>
            <person name="Souvorov A."/>
            <person name="Sung W."/>
            <person name="Tang Z."/>
            <person name="Tsuchiya D."/>
            <person name="Tu H."/>
            <person name="Vos H."/>
            <person name="Wang M."/>
            <person name="Wolf Y.I."/>
            <person name="Yamagata H."/>
            <person name="Yamada T."/>
            <person name="Ye Y."/>
            <person name="Shaw J.R."/>
            <person name="Andrews J."/>
            <person name="Crease T.J."/>
            <person name="Tang H."/>
            <person name="Lucas S.M."/>
            <person name="Robertson H.M."/>
            <person name="Bork P."/>
            <person name="Koonin E.V."/>
            <person name="Zdobnov E.M."/>
            <person name="Grigoriev I.V."/>
            <person name="Lynch M."/>
            <person name="Boore J.L."/>
        </authorList>
    </citation>
    <scope>NUCLEOTIDE SEQUENCE [LARGE SCALE GENOMIC DNA]</scope>
</reference>
<comment type="catalytic activity">
    <reaction evidence="6">
        <text>Couples ATP hydrolysis with the unwinding of duplex DNA by translocating in the 3'-5' direction.</text>
        <dbReference type="EC" id="5.6.2.4"/>
    </reaction>
</comment>
<evidence type="ECO:0000256" key="3">
    <source>
        <dbReference type="ARBA" id="ARBA00022806"/>
    </source>
</evidence>
<dbReference type="HOGENOM" id="CLU_009740_0_0_1"/>
<dbReference type="Gene3D" id="1.20.1280.50">
    <property type="match status" value="1"/>
</dbReference>
<evidence type="ECO:0000256" key="6">
    <source>
        <dbReference type="ARBA" id="ARBA00034617"/>
    </source>
</evidence>
<dbReference type="InterPro" id="IPR014017">
    <property type="entry name" value="DNA_helicase_UvrD-like_C"/>
</dbReference>
<dbReference type="OMA" id="CERCVWT"/>
<keyword evidence="1" id="KW-0547">Nucleotide-binding</keyword>
<dbReference type="eggNOG" id="KOG2108">
    <property type="taxonomic scope" value="Eukaryota"/>
</dbReference>
<dbReference type="Gene3D" id="3.40.50.300">
    <property type="entry name" value="P-loop containing nucleotide triphosphate hydrolases"/>
    <property type="match status" value="2"/>
</dbReference>
<proteinExistence type="predicted"/>
<dbReference type="GO" id="GO:0005524">
    <property type="term" value="F:ATP binding"/>
    <property type="evidence" value="ECO:0007669"/>
    <property type="project" value="UniProtKB-KW"/>
</dbReference>
<keyword evidence="4" id="KW-0067">ATP-binding</keyword>
<accession>E9FUN1</accession>
<feature type="compositionally biased region" description="Polar residues" evidence="9">
    <location>
        <begin position="356"/>
        <end position="374"/>
    </location>
</feature>
<dbReference type="InterPro" id="IPR014016">
    <property type="entry name" value="UvrD-like_ATP-bd"/>
</dbReference>
<keyword evidence="2" id="KW-0378">Hydrolase</keyword>
<dbReference type="PANTHER" id="PTHR11070:SF30">
    <property type="entry name" value="F-BOX DNA HELICASE 1"/>
    <property type="match status" value="1"/>
</dbReference>
<dbReference type="GO" id="GO:0005634">
    <property type="term" value="C:nucleus"/>
    <property type="evidence" value="ECO:0000318"/>
    <property type="project" value="GO_Central"/>
</dbReference>
<dbReference type="SUPFAM" id="SSF52540">
    <property type="entry name" value="P-loop containing nucleoside triphosphate hydrolases"/>
    <property type="match status" value="1"/>
</dbReference>
<dbReference type="KEGG" id="dpx:DAPPUDRAFT_311102"/>
<organism evidence="11 12">
    <name type="scientific">Daphnia pulex</name>
    <name type="common">Water flea</name>
    <dbReference type="NCBI Taxonomy" id="6669"/>
    <lineage>
        <taxon>Eukaryota</taxon>
        <taxon>Metazoa</taxon>
        <taxon>Ecdysozoa</taxon>
        <taxon>Arthropoda</taxon>
        <taxon>Crustacea</taxon>
        <taxon>Branchiopoda</taxon>
        <taxon>Diplostraca</taxon>
        <taxon>Cladocera</taxon>
        <taxon>Anomopoda</taxon>
        <taxon>Daphniidae</taxon>
        <taxon>Daphnia</taxon>
    </lineage>
</organism>
<dbReference type="InterPro" id="IPR027417">
    <property type="entry name" value="P-loop_NTPase"/>
</dbReference>
<feature type="region of interest" description="Disordered" evidence="9">
    <location>
        <begin position="356"/>
        <end position="376"/>
    </location>
</feature>
<evidence type="ECO:0000256" key="1">
    <source>
        <dbReference type="ARBA" id="ARBA00022741"/>
    </source>
</evidence>
<protein>
    <recommendedName>
        <fullName evidence="7">DNA 3'-5' helicase</fullName>
        <ecNumber evidence="7">5.6.2.4</ecNumber>
    </recommendedName>
</protein>
<dbReference type="Proteomes" id="UP000000305">
    <property type="component" value="Unassembled WGS sequence"/>
</dbReference>
<dbReference type="GO" id="GO:0031297">
    <property type="term" value="P:replication fork processing"/>
    <property type="evidence" value="ECO:0000318"/>
    <property type="project" value="GO_Central"/>
</dbReference>